<dbReference type="InterPro" id="IPR050563">
    <property type="entry name" value="4-hydroxybenzoyl-CoA_TE"/>
</dbReference>
<dbReference type="SUPFAM" id="SSF54637">
    <property type="entry name" value="Thioesterase/thiol ester dehydrase-isomerase"/>
    <property type="match status" value="1"/>
</dbReference>
<accession>A0ABM5PBN1</accession>
<comment type="similarity">
    <text evidence="1">Belongs to the 4-hydroxybenzoyl-CoA thioesterase family.</text>
</comment>
<sequence length="155" mass="18183">MVNIPYYYANKKHIYAQHSSEYEIPFFDVDSMEIMWHGHYVKYLEMARCAFLEQIHYTYDVMKAHGYGYPIVQLNLKYVRPALFRQKIRVDVALVEYESSIRFDYTIVDLATGKKLTTGSTTQVAVEIASQEMQFQTPPSWRSAVENYQGFVPLI</sequence>
<keyword evidence="4" id="KW-1185">Reference proteome</keyword>
<dbReference type="Proteomes" id="UP000019092">
    <property type="component" value="Chromosome"/>
</dbReference>
<proteinExistence type="inferred from homology"/>
<dbReference type="EMBL" id="CP006955">
    <property type="protein sequence ID" value="AHG82941.1"/>
    <property type="molecule type" value="Genomic_DNA"/>
</dbReference>
<dbReference type="PIRSF" id="PIRSF003230">
    <property type="entry name" value="YbgC"/>
    <property type="match status" value="1"/>
</dbReference>
<reference evidence="3 4" key="1">
    <citation type="submission" date="2013-12" db="EMBL/GenBank/DDBJ databases">
        <title>Annotation of the Bibersteinia trehalosi USDA-ARS-USMARC-189 complete genome.</title>
        <authorList>
            <person name="Harhay G.P."/>
            <person name="McVey S."/>
            <person name="Clawson M.L."/>
            <person name="Bono J."/>
            <person name="Heaton M.P."/>
            <person name="Chitko-Mckown C.G."/>
            <person name="Harhay D.M."/>
            <person name="Smith T.P.L."/>
        </authorList>
    </citation>
    <scope>NUCLEOTIDE SEQUENCE [LARGE SCALE GENOMIC DNA]</scope>
    <source>
        <strain evidence="3 4">USDA-ARS-USMARC-189</strain>
    </source>
</reference>
<gene>
    <name evidence="3" type="ORF">F543_770</name>
</gene>
<dbReference type="PANTHER" id="PTHR31793">
    <property type="entry name" value="4-HYDROXYBENZOYL-COA THIOESTERASE FAMILY MEMBER"/>
    <property type="match status" value="1"/>
</dbReference>
<evidence type="ECO:0000313" key="4">
    <source>
        <dbReference type="Proteomes" id="UP000019092"/>
    </source>
</evidence>
<dbReference type="Pfam" id="PF13279">
    <property type="entry name" value="4HBT_2"/>
    <property type="match status" value="1"/>
</dbReference>
<organism evidence="3 4">
    <name type="scientific">Bibersteinia trehalosi USDA-ARS-USMARC-189</name>
    <dbReference type="NCBI Taxonomy" id="1263831"/>
    <lineage>
        <taxon>Bacteria</taxon>
        <taxon>Pseudomonadati</taxon>
        <taxon>Pseudomonadota</taxon>
        <taxon>Gammaproteobacteria</taxon>
        <taxon>Pasteurellales</taxon>
        <taxon>Pasteurellaceae</taxon>
        <taxon>Bibersteinia</taxon>
    </lineage>
</organism>
<name>A0ABM5PBN1_BIBTR</name>
<dbReference type="PANTHER" id="PTHR31793:SF27">
    <property type="entry name" value="NOVEL THIOESTERASE SUPERFAMILY DOMAIN AND SAPOSIN A-TYPE DOMAIN CONTAINING PROTEIN (0610012H03RIK)"/>
    <property type="match status" value="1"/>
</dbReference>
<dbReference type="InterPro" id="IPR006684">
    <property type="entry name" value="YbgC/YbaW"/>
</dbReference>
<dbReference type="InterPro" id="IPR029069">
    <property type="entry name" value="HotDog_dom_sf"/>
</dbReference>
<dbReference type="Gene3D" id="3.10.129.10">
    <property type="entry name" value="Hotdog Thioesterase"/>
    <property type="match status" value="1"/>
</dbReference>
<dbReference type="RefSeq" id="WP_414625530.1">
    <property type="nucleotide sequence ID" value="NZ_CP006955.1"/>
</dbReference>
<evidence type="ECO:0000256" key="2">
    <source>
        <dbReference type="ARBA" id="ARBA00022801"/>
    </source>
</evidence>
<evidence type="ECO:0000313" key="3">
    <source>
        <dbReference type="EMBL" id="AHG82941.1"/>
    </source>
</evidence>
<dbReference type="CDD" id="cd00586">
    <property type="entry name" value="4HBT"/>
    <property type="match status" value="1"/>
</dbReference>
<protein>
    <submittedName>
        <fullName evidence="3">Thioesterase</fullName>
    </submittedName>
</protein>
<keyword evidence="2" id="KW-0378">Hydrolase</keyword>
<evidence type="ECO:0000256" key="1">
    <source>
        <dbReference type="ARBA" id="ARBA00005953"/>
    </source>
</evidence>